<evidence type="ECO:0008006" key="17">
    <source>
        <dbReference type="Google" id="ProtNLM"/>
    </source>
</evidence>
<dbReference type="CDD" id="cd18604">
    <property type="entry name" value="ABC_6TM_VMR1_D2_like"/>
    <property type="match status" value="1"/>
</dbReference>
<feature type="transmembrane region" description="Helical" evidence="12">
    <location>
        <begin position="6"/>
        <end position="26"/>
    </location>
</feature>
<keyword evidence="8 12" id="KW-1133">Transmembrane helix</keyword>
<keyword evidence="10" id="KW-0325">Glycoprotein</keyword>
<evidence type="ECO:0000256" key="11">
    <source>
        <dbReference type="SAM" id="MobiDB-lite"/>
    </source>
</evidence>
<evidence type="ECO:0000256" key="10">
    <source>
        <dbReference type="ARBA" id="ARBA00023180"/>
    </source>
</evidence>
<feature type="transmembrane region" description="Helical" evidence="12">
    <location>
        <begin position="164"/>
        <end position="185"/>
    </location>
</feature>
<sequence length="1543" mass="170138">MVPSIAPGEAAVVLFVLISLGTISPAKRLINARWRRHANPDDIRYEDKDGIATKESTTQLSNQRPFIVIFLLNLCGLGLAFANLIIAAISIHETKGSPSLGIWLLPPAWLLLLVQFADSLTQTNPVAKFDSVLWKQPTVLLIGAIAFSVLAGENVSDVRRTNTTTILTGVQLPTLLALVAGIWCVERRPAVFDHDGKEIDREMTVSLWSRLRFIWAPEIMSEGAKEALESEDLPTMNHAIRSKEASTDFSAMALTDAQPLWIRIFWQFRVQLLRQWAAVLISNFFDVGPSFATLQLLQYMESRENADVRDPTAWKYVLMIGIATLSSTLVDSRIMWWERGYIVVALRSTLTSLVYRKLLRKKLSTDPPKAEGGEIEESQSGQDGPSKSEQDIINMFAVDCNQIAIFASESSQCVNIVGKMLVTVAFLWLLIGWESLCAGLLGIVVLFPINQYLAKRYGKKQKALMDIRDKRTTMTTEALHGIRQIKFSAAEDVWSNKLETVREEELSVLWSSRLDNIYMTIGSEFTPIVLTALSLTTYSYIHGSLLPSVAFTAISLFLQLEGIVGRIPYLLVSVITAQVSADRIDKFLRAPEQEENTHPGEVISFHNASVTFPCDAQDAAADRFALRNLNLVFPNNALSIISGPTGSGKSLLLAAILGEVEVLGGYVHVPRDVCPQERFDNKATASNWILPTAMAFVSQTPWIENATIKNNILFGLPFDPVRYEKVLQACALTTDLALFEDGDETEVGAQGISLSGGQKWRLSLARAIYSRAGILIMDDVFSALDAHVGKHVYENAVMGELAVGRTRIVATHHVSLALSGAKYAVSLSADGTLKHAGSVDQLEANGELDSIQEPDNREILIEEEEELTVPAASAPTAPKGPPKKLIEAEKRATGRVEMSVYSGYLKATGGWSFWIILCCLFALFQALILARNYWIRIWADAYGDEQGVTQYTSCPQHNNPQVQLAGYSTHTVCMSRSSSLPINVQNRSLWFYLGLYCVISTLSVIVAVSRVFNLYYGAVRASRRIFKDMLHSVFHAPLRWFDTVPTGRILNRFTGDFSLLDSQLPQMFYYFAITLWELVGILVAAIFISPFMVLVAIFLLASCAFIARSYLAAARNIRRIESNSKSPVISHFAASLTGLSTIRAFAKTEEFNKRMYDLIDTYAACTWYACYLGSWLHLHVGFVAALFPATVAAFVINTPGIDASLAGFALSFALSFTFLTAFTIQISTRVELFMNATERIFEYRDLRIENPDGASVRASWPETGRIEVDELEVGYAQGLPSILKGLTFTAEPNQRIGVVGRTGAGKSTLSLALFRFLDTRKGSVVIDGVDIANIRLHDLRTRLAIIPQDPVLFSGTIRSNLDPLNQYSDEEVREALARVHLIPSGSSTPLLKDDQGNHSGASSTIAASEQIGNTNIFQSLSSPVASGGSNLSQGQKQLLCLARAILSRPKILILDEATSAVDMETDILIQRSIREAFTNTTLLVIAHRLSTVADFDRILVMKDGVAAEFGSPAELVETEDGIFQDMVNKSGETEELRRMILGS</sequence>
<evidence type="ECO:0000259" key="13">
    <source>
        <dbReference type="PROSITE" id="PS50893"/>
    </source>
</evidence>
<evidence type="ECO:0000313" key="15">
    <source>
        <dbReference type="EMBL" id="OJI79571.1"/>
    </source>
</evidence>
<dbReference type="Pfam" id="PF00664">
    <property type="entry name" value="ABC_membrane"/>
    <property type="match status" value="2"/>
</dbReference>
<accession>A0A1L9MR91</accession>
<feature type="transmembrane region" description="Helical" evidence="12">
    <location>
        <begin position="1176"/>
        <end position="1196"/>
    </location>
</feature>
<dbReference type="PROSITE" id="PS50929">
    <property type="entry name" value="ABC_TM1F"/>
    <property type="match status" value="2"/>
</dbReference>
<evidence type="ECO:0000256" key="5">
    <source>
        <dbReference type="ARBA" id="ARBA00022737"/>
    </source>
</evidence>
<dbReference type="InterPro" id="IPR003593">
    <property type="entry name" value="AAA+_ATPase"/>
</dbReference>
<evidence type="ECO:0000256" key="9">
    <source>
        <dbReference type="ARBA" id="ARBA00023136"/>
    </source>
</evidence>
<dbReference type="OrthoDB" id="6500128at2759"/>
<feature type="transmembrane region" description="Helical" evidence="12">
    <location>
        <begin position="132"/>
        <end position="152"/>
    </location>
</feature>
<dbReference type="GO" id="GO:0016020">
    <property type="term" value="C:membrane"/>
    <property type="evidence" value="ECO:0007669"/>
    <property type="project" value="UniProtKB-SubCell"/>
</dbReference>
<dbReference type="InterPro" id="IPR027417">
    <property type="entry name" value="P-loop_NTPase"/>
</dbReference>
<dbReference type="CDD" id="cd03250">
    <property type="entry name" value="ABCC_MRP_domain1"/>
    <property type="match status" value="1"/>
</dbReference>
<keyword evidence="16" id="KW-1185">Reference proteome</keyword>
<feature type="transmembrane region" description="Helical" evidence="12">
    <location>
        <begin position="911"/>
        <end position="930"/>
    </location>
</feature>
<keyword evidence="4 12" id="KW-0812">Transmembrane</keyword>
<dbReference type="CDD" id="cd18596">
    <property type="entry name" value="ABC_6TM_VMR1_D1_like"/>
    <property type="match status" value="1"/>
</dbReference>
<feature type="transmembrane region" description="Helical" evidence="12">
    <location>
        <begin position="101"/>
        <end position="120"/>
    </location>
</feature>
<dbReference type="STRING" id="767770.A0A1L9MR91"/>
<keyword evidence="9 12" id="KW-0472">Membrane</keyword>
<evidence type="ECO:0000256" key="7">
    <source>
        <dbReference type="ARBA" id="ARBA00022840"/>
    </source>
</evidence>
<dbReference type="Pfam" id="PF00005">
    <property type="entry name" value="ABC_tran"/>
    <property type="match status" value="2"/>
</dbReference>
<dbReference type="Proteomes" id="UP000184304">
    <property type="component" value="Unassembled WGS sequence"/>
</dbReference>
<keyword evidence="3" id="KW-0813">Transport</keyword>
<dbReference type="CDD" id="cd03244">
    <property type="entry name" value="ABCC_MRP_domain2"/>
    <property type="match status" value="1"/>
</dbReference>
<dbReference type="Gene3D" id="3.40.50.300">
    <property type="entry name" value="P-loop containing nucleotide triphosphate hydrolases"/>
    <property type="match status" value="2"/>
</dbReference>
<dbReference type="GO" id="GO:0016887">
    <property type="term" value="F:ATP hydrolysis activity"/>
    <property type="evidence" value="ECO:0007669"/>
    <property type="project" value="InterPro"/>
</dbReference>
<dbReference type="SUPFAM" id="SSF90123">
    <property type="entry name" value="ABC transporter transmembrane region"/>
    <property type="match status" value="2"/>
</dbReference>
<evidence type="ECO:0000259" key="14">
    <source>
        <dbReference type="PROSITE" id="PS50929"/>
    </source>
</evidence>
<comment type="subcellular location">
    <subcellularLocation>
        <location evidence="1">Membrane</location>
        <topology evidence="1">Multi-pass membrane protein</topology>
    </subcellularLocation>
</comment>
<dbReference type="FunFam" id="3.40.50.300:FF:000610">
    <property type="entry name" value="Multidrug resistance-associated ABC transporter"/>
    <property type="match status" value="1"/>
</dbReference>
<evidence type="ECO:0000256" key="12">
    <source>
        <dbReference type="SAM" id="Phobius"/>
    </source>
</evidence>
<evidence type="ECO:0000256" key="6">
    <source>
        <dbReference type="ARBA" id="ARBA00022741"/>
    </source>
</evidence>
<feature type="transmembrane region" description="Helical" evidence="12">
    <location>
        <begin position="66"/>
        <end position="89"/>
    </location>
</feature>
<dbReference type="VEuPathDB" id="FungiDB:ASPTUDRAFT_48240"/>
<evidence type="ECO:0000256" key="4">
    <source>
        <dbReference type="ARBA" id="ARBA00022692"/>
    </source>
</evidence>
<comment type="similarity">
    <text evidence="2">Belongs to the ABC transporter superfamily. ABCC family. Conjugate transporter (TC 3.A.1.208) subfamily.</text>
</comment>
<dbReference type="GO" id="GO:0005524">
    <property type="term" value="F:ATP binding"/>
    <property type="evidence" value="ECO:0007669"/>
    <property type="project" value="UniProtKB-KW"/>
</dbReference>
<dbReference type="PROSITE" id="PS00211">
    <property type="entry name" value="ABC_TRANSPORTER_1"/>
    <property type="match status" value="1"/>
</dbReference>
<name>A0A1L9MR91_ASPTC</name>
<keyword evidence="7" id="KW-0067">ATP-binding</keyword>
<proteinExistence type="inferred from homology"/>
<feature type="transmembrane region" description="Helical" evidence="12">
    <location>
        <begin position="989"/>
        <end position="1016"/>
    </location>
</feature>
<dbReference type="EMBL" id="KV878208">
    <property type="protein sequence ID" value="OJI79571.1"/>
    <property type="molecule type" value="Genomic_DNA"/>
</dbReference>
<evidence type="ECO:0000256" key="2">
    <source>
        <dbReference type="ARBA" id="ARBA00009726"/>
    </source>
</evidence>
<gene>
    <name evidence="15" type="ORF">ASPTUDRAFT_48240</name>
</gene>
<organism evidence="15 16">
    <name type="scientific">Aspergillus tubingensis (strain CBS 134.48)</name>
    <dbReference type="NCBI Taxonomy" id="767770"/>
    <lineage>
        <taxon>Eukaryota</taxon>
        <taxon>Fungi</taxon>
        <taxon>Dikarya</taxon>
        <taxon>Ascomycota</taxon>
        <taxon>Pezizomycotina</taxon>
        <taxon>Eurotiomycetes</taxon>
        <taxon>Eurotiomycetidae</taxon>
        <taxon>Eurotiales</taxon>
        <taxon>Aspergillaceae</taxon>
        <taxon>Aspergillus</taxon>
        <taxon>Aspergillus subgen. Circumdati</taxon>
    </lineage>
</organism>
<dbReference type="PANTHER" id="PTHR24223:SF456">
    <property type="entry name" value="MULTIDRUG RESISTANCE-ASSOCIATED PROTEIN LETHAL(2)03659"/>
    <property type="match status" value="1"/>
</dbReference>
<feature type="transmembrane region" description="Helical" evidence="12">
    <location>
        <begin position="425"/>
        <end position="449"/>
    </location>
</feature>
<dbReference type="PANTHER" id="PTHR24223">
    <property type="entry name" value="ATP-BINDING CASSETTE SUB-FAMILY C"/>
    <property type="match status" value="1"/>
</dbReference>
<keyword evidence="6" id="KW-0547">Nucleotide-binding</keyword>
<protein>
    <recommendedName>
        <fullName evidence="17">ABC bile acid transporter</fullName>
    </recommendedName>
</protein>
<feature type="domain" description="ABC transporter" evidence="13">
    <location>
        <begin position="1268"/>
        <end position="1528"/>
    </location>
</feature>
<keyword evidence="5" id="KW-0677">Repeat</keyword>
<evidence type="ECO:0000256" key="1">
    <source>
        <dbReference type="ARBA" id="ARBA00004141"/>
    </source>
</evidence>
<dbReference type="GO" id="GO:0140359">
    <property type="term" value="F:ABC-type transporter activity"/>
    <property type="evidence" value="ECO:0007669"/>
    <property type="project" value="InterPro"/>
</dbReference>
<evidence type="ECO:0000256" key="3">
    <source>
        <dbReference type="ARBA" id="ARBA00022448"/>
    </source>
</evidence>
<dbReference type="InterPro" id="IPR017871">
    <property type="entry name" value="ABC_transporter-like_CS"/>
</dbReference>
<dbReference type="FunFam" id="3.40.50.300:FF:000825">
    <property type="entry name" value="ABC bile acid transporter"/>
    <property type="match status" value="1"/>
</dbReference>
<feature type="domain" description="ABC transmembrane type-1" evidence="14">
    <location>
        <begin position="915"/>
        <end position="1232"/>
    </location>
</feature>
<feature type="domain" description="ABC transporter" evidence="13">
    <location>
        <begin position="605"/>
        <end position="855"/>
    </location>
</feature>
<dbReference type="SUPFAM" id="SSF52540">
    <property type="entry name" value="P-loop containing nucleoside triphosphate hydrolases"/>
    <property type="match status" value="2"/>
</dbReference>
<dbReference type="PROSITE" id="PS50893">
    <property type="entry name" value="ABC_TRANSPORTER_2"/>
    <property type="match status" value="2"/>
</dbReference>
<feature type="transmembrane region" description="Helical" evidence="12">
    <location>
        <begin position="1094"/>
        <end position="1114"/>
    </location>
</feature>
<dbReference type="SMART" id="SM00382">
    <property type="entry name" value="AAA"/>
    <property type="match status" value="2"/>
</dbReference>
<feature type="region of interest" description="Disordered" evidence="11">
    <location>
        <begin position="364"/>
        <end position="387"/>
    </location>
</feature>
<evidence type="ECO:0000256" key="8">
    <source>
        <dbReference type="ARBA" id="ARBA00022989"/>
    </source>
</evidence>
<feature type="transmembrane region" description="Helical" evidence="12">
    <location>
        <begin position="1126"/>
        <end position="1146"/>
    </location>
</feature>
<evidence type="ECO:0000313" key="16">
    <source>
        <dbReference type="Proteomes" id="UP000184304"/>
    </source>
</evidence>
<feature type="domain" description="ABC transmembrane type-1" evidence="14">
    <location>
        <begin position="277"/>
        <end position="576"/>
    </location>
</feature>
<dbReference type="OMA" id="CPSDACE"/>
<dbReference type="Gene3D" id="1.20.1560.10">
    <property type="entry name" value="ABC transporter type 1, transmembrane domain"/>
    <property type="match status" value="2"/>
</dbReference>
<dbReference type="InterPro" id="IPR003439">
    <property type="entry name" value="ABC_transporter-like_ATP-bd"/>
</dbReference>
<dbReference type="InterPro" id="IPR050173">
    <property type="entry name" value="ABC_transporter_C-like"/>
</dbReference>
<dbReference type="InterPro" id="IPR011527">
    <property type="entry name" value="ABC1_TM_dom"/>
</dbReference>
<feature type="transmembrane region" description="Helical" evidence="12">
    <location>
        <begin position="1203"/>
        <end position="1224"/>
    </location>
</feature>
<dbReference type="InterPro" id="IPR036640">
    <property type="entry name" value="ABC1_TM_sf"/>
</dbReference>
<reference evidence="16" key="1">
    <citation type="journal article" date="2017" name="Genome Biol.">
        <title>Comparative genomics reveals high biological diversity and specific adaptations in the industrially and medically important fungal genus Aspergillus.</title>
        <authorList>
            <person name="de Vries R.P."/>
            <person name="Riley R."/>
            <person name="Wiebenga A."/>
            <person name="Aguilar-Osorio G."/>
            <person name="Amillis S."/>
            <person name="Uchima C.A."/>
            <person name="Anderluh G."/>
            <person name="Asadollahi M."/>
            <person name="Askin M."/>
            <person name="Barry K."/>
            <person name="Battaglia E."/>
            <person name="Bayram O."/>
            <person name="Benocci T."/>
            <person name="Braus-Stromeyer S.A."/>
            <person name="Caldana C."/>
            <person name="Canovas D."/>
            <person name="Cerqueira G.C."/>
            <person name="Chen F."/>
            <person name="Chen W."/>
            <person name="Choi C."/>
            <person name="Clum A."/>
            <person name="Dos Santos R.A."/>
            <person name="Damasio A.R."/>
            <person name="Diallinas G."/>
            <person name="Emri T."/>
            <person name="Fekete E."/>
            <person name="Flipphi M."/>
            <person name="Freyberg S."/>
            <person name="Gallo A."/>
            <person name="Gournas C."/>
            <person name="Habgood R."/>
            <person name="Hainaut M."/>
            <person name="Harispe M.L."/>
            <person name="Henrissat B."/>
            <person name="Hilden K.S."/>
            <person name="Hope R."/>
            <person name="Hossain A."/>
            <person name="Karabika E."/>
            <person name="Karaffa L."/>
            <person name="Karanyi Z."/>
            <person name="Krasevec N."/>
            <person name="Kuo A."/>
            <person name="Kusch H."/>
            <person name="LaButti K."/>
            <person name="Lagendijk E.L."/>
            <person name="Lapidus A."/>
            <person name="Levasseur A."/>
            <person name="Lindquist E."/>
            <person name="Lipzen A."/>
            <person name="Logrieco A.F."/>
            <person name="MacCabe A."/>
            <person name="Maekelae M.R."/>
            <person name="Malavazi I."/>
            <person name="Melin P."/>
            <person name="Meyer V."/>
            <person name="Mielnichuk N."/>
            <person name="Miskei M."/>
            <person name="Molnar A.P."/>
            <person name="Mule G."/>
            <person name="Ngan C.Y."/>
            <person name="Orejas M."/>
            <person name="Orosz E."/>
            <person name="Ouedraogo J.P."/>
            <person name="Overkamp K.M."/>
            <person name="Park H.-S."/>
            <person name="Perrone G."/>
            <person name="Piumi F."/>
            <person name="Punt P.J."/>
            <person name="Ram A.F."/>
            <person name="Ramon A."/>
            <person name="Rauscher S."/>
            <person name="Record E."/>
            <person name="Riano-Pachon D.M."/>
            <person name="Robert V."/>
            <person name="Roehrig J."/>
            <person name="Ruller R."/>
            <person name="Salamov A."/>
            <person name="Salih N.S."/>
            <person name="Samson R.A."/>
            <person name="Sandor E."/>
            <person name="Sanguinetti M."/>
            <person name="Schuetze T."/>
            <person name="Sepcic K."/>
            <person name="Shelest E."/>
            <person name="Sherlock G."/>
            <person name="Sophianopoulou V."/>
            <person name="Squina F.M."/>
            <person name="Sun H."/>
            <person name="Susca A."/>
            <person name="Todd R.B."/>
            <person name="Tsang A."/>
            <person name="Unkles S.E."/>
            <person name="van de Wiele N."/>
            <person name="van Rossen-Uffink D."/>
            <person name="Oliveira J.V."/>
            <person name="Vesth T.C."/>
            <person name="Visser J."/>
            <person name="Yu J.-H."/>
            <person name="Zhou M."/>
            <person name="Andersen M.R."/>
            <person name="Archer D.B."/>
            <person name="Baker S.E."/>
            <person name="Benoit I."/>
            <person name="Brakhage A.A."/>
            <person name="Braus G.H."/>
            <person name="Fischer R."/>
            <person name="Frisvad J.C."/>
            <person name="Goldman G.H."/>
            <person name="Houbraken J."/>
            <person name="Oakley B."/>
            <person name="Pocsi I."/>
            <person name="Scazzocchio C."/>
            <person name="Seiboth B."/>
            <person name="vanKuyk P.A."/>
            <person name="Wortman J."/>
            <person name="Dyer P.S."/>
            <person name="Grigoriev I.V."/>
        </authorList>
    </citation>
    <scope>NUCLEOTIDE SEQUENCE [LARGE SCALE GENOMIC DNA]</scope>
    <source>
        <strain evidence="16">CBS 134.48</strain>
    </source>
</reference>